<proteinExistence type="predicted"/>
<gene>
    <name evidence="3" type="ORF">J2Z31_002662</name>
</gene>
<dbReference type="Proteomes" id="UP000730739">
    <property type="component" value="Unassembled WGS sequence"/>
</dbReference>
<accession>A0ABS4QZT7</accession>
<comment type="caution">
    <text evidence="3">The sequence shown here is derived from an EMBL/GenBank/DDBJ whole genome shotgun (WGS) entry which is preliminary data.</text>
</comment>
<evidence type="ECO:0000256" key="2">
    <source>
        <dbReference type="SAM" id="SignalP"/>
    </source>
</evidence>
<name>A0ABS4QZT7_9HYPH</name>
<reference evidence="3 4" key="1">
    <citation type="submission" date="2021-03" db="EMBL/GenBank/DDBJ databases">
        <title>Genomic Encyclopedia of Type Strains, Phase IV (KMG-IV): sequencing the most valuable type-strain genomes for metagenomic binning, comparative biology and taxonomic classification.</title>
        <authorList>
            <person name="Goeker M."/>
        </authorList>
    </citation>
    <scope>NUCLEOTIDE SEQUENCE [LARGE SCALE GENOMIC DNA]</scope>
    <source>
        <strain evidence="3 4">DSM 13372</strain>
    </source>
</reference>
<dbReference type="RefSeq" id="WP_234939428.1">
    <property type="nucleotide sequence ID" value="NZ_JAGILA010000003.1"/>
</dbReference>
<evidence type="ECO:0000313" key="4">
    <source>
        <dbReference type="Proteomes" id="UP000730739"/>
    </source>
</evidence>
<organism evidence="3 4">
    <name type="scientific">Sinorhizobium kostiense</name>
    <dbReference type="NCBI Taxonomy" id="76747"/>
    <lineage>
        <taxon>Bacteria</taxon>
        <taxon>Pseudomonadati</taxon>
        <taxon>Pseudomonadota</taxon>
        <taxon>Alphaproteobacteria</taxon>
        <taxon>Hyphomicrobiales</taxon>
        <taxon>Rhizobiaceae</taxon>
        <taxon>Sinorhizobium/Ensifer group</taxon>
        <taxon>Sinorhizobium</taxon>
    </lineage>
</organism>
<sequence length="119" mass="13105">MKSKITASAFLMTLAISSLASSGAWAYCSEPSAPSCADGYGSFQDEWEFNSCKSDMETYKSEIEDFISCKQREVDEANEAARKAAEEAEDVARRARNAVEQATSDYNDAVRDFNTRASN</sequence>
<keyword evidence="4" id="KW-1185">Reference proteome</keyword>
<evidence type="ECO:0000313" key="3">
    <source>
        <dbReference type="EMBL" id="MBP2236148.1"/>
    </source>
</evidence>
<keyword evidence="2" id="KW-0732">Signal</keyword>
<evidence type="ECO:0000256" key="1">
    <source>
        <dbReference type="SAM" id="Coils"/>
    </source>
</evidence>
<protein>
    <submittedName>
        <fullName evidence="3">Uncharacterized protein</fullName>
    </submittedName>
</protein>
<feature type="signal peptide" evidence="2">
    <location>
        <begin position="1"/>
        <end position="26"/>
    </location>
</feature>
<dbReference type="EMBL" id="JAGILA010000003">
    <property type="protein sequence ID" value="MBP2236148.1"/>
    <property type="molecule type" value="Genomic_DNA"/>
</dbReference>
<feature type="coiled-coil region" evidence="1">
    <location>
        <begin position="67"/>
        <end position="112"/>
    </location>
</feature>
<feature type="chain" id="PRO_5046110789" evidence="2">
    <location>
        <begin position="27"/>
        <end position="119"/>
    </location>
</feature>
<keyword evidence="1" id="KW-0175">Coiled coil</keyword>